<dbReference type="EMBL" id="JAVLSF010000012">
    <property type="protein sequence ID" value="MDR9775026.1"/>
    <property type="molecule type" value="Genomic_DNA"/>
</dbReference>
<reference evidence="1" key="1">
    <citation type="submission" date="2023-04" db="EMBL/GenBank/DDBJ databases">
        <title>Genomic characterization of faba bean (Vicia faba) microsymbionts in Mexican soils.</title>
        <authorList>
            <person name="Rivera Orduna F.N."/>
            <person name="Guevara-Luna J."/>
            <person name="Yan J."/>
            <person name="Arroyo-Herrera I."/>
            <person name="Li Y."/>
            <person name="Vasquez-Murrieta M.S."/>
            <person name="Wang E.T."/>
        </authorList>
    </citation>
    <scope>NUCLEOTIDE SEQUENCE</scope>
    <source>
        <strain evidence="1">CH26</strain>
    </source>
</reference>
<name>A0AAJ2GU89_9HYPH</name>
<proteinExistence type="predicted"/>
<dbReference type="RefSeq" id="WP_310865689.1">
    <property type="nucleotide sequence ID" value="NZ_JAVLSF010000012.1"/>
</dbReference>
<gene>
    <name evidence="1" type="ORF">RJJ65_20685</name>
</gene>
<protein>
    <submittedName>
        <fullName evidence="1">Uncharacterized protein</fullName>
    </submittedName>
</protein>
<dbReference type="Proteomes" id="UP001268610">
    <property type="component" value="Unassembled WGS sequence"/>
</dbReference>
<evidence type="ECO:0000313" key="2">
    <source>
        <dbReference type="Proteomes" id="UP001268610"/>
    </source>
</evidence>
<organism evidence="1 2">
    <name type="scientific">Rhizobium hidalgonense</name>
    <dbReference type="NCBI Taxonomy" id="1538159"/>
    <lineage>
        <taxon>Bacteria</taxon>
        <taxon>Pseudomonadati</taxon>
        <taxon>Pseudomonadota</taxon>
        <taxon>Alphaproteobacteria</taxon>
        <taxon>Hyphomicrobiales</taxon>
        <taxon>Rhizobiaceae</taxon>
        <taxon>Rhizobium/Agrobacterium group</taxon>
        <taxon>Rhizobium</taxon>
    </lineage>
</organism>
<dbReference type="AlphaFoldDB" id="A0AAJ2GU89"/>
<accession>A0AAJ2GU89</accession>
<comment type="caution">
    <text evidence="1">The sequence shown here is derived from an EMBL/GenBank/DDBJ whole genome shotgun (WGS) entry which is preliminary data.</text>
</comment>
<evidence type="ECO:0000313" key="1">
    <source>
        <dbReference type="EMBL" id="MDR9775026.1"/>
    </source>
</evidence>
<sequence length="157" mass="17854">MATFVLKVNAHPAFTPFPNTPLEWENRQFFGPASRSVIGGPEQVPMPAVNDRVHVWINERGGGGGYTGYGKVVHYAGQTLGKIKRPTYEFRLAKIRILPAPLKGDCFWEYGGEAISSIRRYTLRQLLWINTIQAREFEAALREIVRRNFGEPFNDFV</sequence>